<evidence type="ECO:0000256" key="1">
    <source>
        <dbReference type="SAM" id="Phobius"/>
    </source>
</evidence>
<organism evidence="2 3">
    <name type="scientific">Xenotaenia resolanae</name>
    <dbReference type="NCBI Taxonomy" id="208358"/>
    <lineage>
        <taxon>Eukaryota</taxon>
        <taxon>Metazoa</taxon>
        <taxon>Chordata</taxon>
        <taxon>Craniata</taxon>
        <taxon>Vertebrata</taxon>
        <taxon>Euteleostomi</taxon>
        <taxon>Actinopterygii</taxon>
        <taxon>Neopterygii</taxon>
        <taxon>Teleostei</taxon>
        <taxon>Neoteleostei</taxon>
        <taxon>Acanthomorphata</taxon>
        <taxon>Ovalentaria</taxon>
        <taxon>Atherinomorphae</taxon>
        <taxon>Cyprinodontiformes</taxon>
        <taxon>Goodeidae</taxon>
        <taxon>Xenotaenia</taxon>
    </lineage>
</organism>
<sequence>SLDFNYNVIQHHKQNSQMCILHLVLRTNGGIPASGSGFACLAFGFLLLPSAGLEAKRSSRPHIQNHRRNTTAPGGYQIFGLTEPFMSS</sequence>
<proteinExistence type="predicted"/>
<reference evidence="2 3" key="1">
    <citation type="submission" date="2021-06" db="EMBL/GenBank/DDBJ databases">
        <authorList>
            <person name="Palmer J.M."/>
        </authorList>
    </citation>
    <scope>NUCLEOTIDE SEQUENCE [LARGE SCALE GENOMIC DNA]</scope>
    <source>
        <strain evidence="2 3">XR_2019</strain>
        <tissue evidence="2">Muscle</tissue>
    </source>
</reference>
<dbReference type="EMBL" id="JAHRIM010012005">
    <property type="protein sequence ID" value="MEQ2261090.1"/>
    <property type="molecule type" value="Genomic_DNA"/>
</dbReference>
<evidence type="ECO:0000313" key="2">
    <source>
        <dbReference type="EMBL" id="MEQ2261090.1"/>
    </source>
</evidence>
<evidence type="ECO:0000313" key="3">
    <source>
        <dbReference type="Proteomes" id="UP001444071"/>
    </source>
</evidence>
<accession>A0ABV0VV62</accession>
<comment type="caution">
    <text evidence="2">The sequence shown here is derived from an EMBL/GenBank/DDBJ whole genome shotgun (WGS) entry which is preliminary data.</text>
</comment>
<keyword evidence="1" id="KW-0812">Transmembrane</keyword>
<protein>
    <submittedName>
        <fullName evidence="2">Uncharacterized protein</fullName>
    </submittedName>
</protein>
<feature type="non-terminal residue" evidence="2">
    <location>
        <position position="1"/>
    </location>
</feature>
<gene>
    <name evidence="2" type="ORF">XENORESO_005511</name>
</gene>
<keyword evidence="1" id="KW-1133">Transmembrane helix</keyword>
<dbReference type="Proteomes" id="UP001444071">
    <property type="component" value="Unassembled WGS sequence"/>
</dbReference>
<keyword evidence="3" id="KW-1185">Reference proteome</keyword>
<feature type="transmembrane region" description="Helical" evidence="1">
    <location>
        <begin position="31"/>
        <end position="53"/>
    </location>
</feature>
<keyword evidence="1" id="KW-0472">Membrane</keyword>
<name>A0ABV0VV62_9TELE</name>